<accession>A0ACB0IU26</accession>
<protein>
    <submittedName>
        <fullName evidence="1">Uncharacterized protein</fullName>
    </submittedName>
</protein>
<proteinExistence type="predicted"/>
<dbReference type="EMBL" id="CASHSV030000002">
    <property type="protein sequence ID" value="CAJ2635695.1"/>
    <property type="molecule type" value="Genomic_DNA"/>
</dbReference>
<dbReference type="Proteomes" id="UP001177021">
    <property type="component" value="Unassembled WGS sequence"/>
</dbReference>
<organism evidence="1 2">
    <name type="scientific">Trifolium pratense</name>
    <name type="common">Red clover</name>
    <dbReference type="NCBI Taxonomy" id="57577"/>
    <lineage>
        <taxon>Eukaryota</taxon>
        <taxon>Viridiplantae</taxon>
        <taxon>Streptophyta</taxon>
        <taxon>Embryophyta</taxon>
        <taxon>Tracheophyta</taxon>
        <taxon>Spermatophyta</taxon>
        <taxon>Magnoliopsida</taxon>
        <taxon>eudicotyledons</taxon>
        <taxon>Gunneridae</taxon>
        <taxon>Pentapetalae</taxon>
        <taxon>rosids</taxon>
        <taxon>fabids</taxon>
        <taxon>Fabales</taxon>
        <taxon>Fabaceae</taxon>
        <taxon>Papilionoideae</taxon>
        <taxon>50 kb inversion clade</taxon>
        <taxon>NPAAA clade</taxon>
        <taxon>Hologalegina</taxon>
        <taxon>IRL clade</taxon>
        <taxon>Trifolieae</taxon>
        <taxon>Trifolium</taxon>
    </lineage>
</organism>
<keyword evidence="2" id="KW-1185">Reference proteome</keyword>
<comment type="caution">
    <text evidence="1">The sequence shown here is derived from an EMBL/GenBank/DDBJ whole genome shotgun (WGS) entry which is preliminary data.</text>
</comment>
<name>A0ACB0IU26_TRIPR</name>
<gene>
    <name evidence="1" type="ORF">MILVUS5_LOCUS6336</name>
</gene>
<evidence type="ECO:0000313" key="1">
    <source>
        <dbReference type="EMBL" id="CAJ2635695.1"/>
    </source>
</evidence>
<evidence type="ECO:0000313" key="2">
    <source>
        <dbReference type="Proteomes" id="UP001177021"/>
    </source>
</evidence>
<sequence length="180" mass="20097">MDRIAPPLLWTAEDDFLLKNAIENGASLQSLAKGAVSFSRRYSFTELRERWRSMLFDPDVAKEAAASMAKFEIAKYKAKKIKKAASKDVAVAKRKTQNIRRHYYAMRKRIRKEASFMNKDEKDETDTVKQSDGDVMSSHDSFAKLEVNSSSSGINQGDSTFVFDCGNEAQSSGAAKGSHP</sequence>
<reference evidence="1" key="1">
    <citation type="submission" date="2023-10" db="EMBL/GenBank/DDBJ databases">
        <authorList>
            <person name="Rodriguez Cubillos JULIANA M."/>
            <person name="De Vega J."/>
        </authorList>
    </citation>
    <scope>NUCLEOTIDE SEQUENCE</scope>
</reference>